<protein>
    <submittedName>
        <fullName evidence="1">Uncharacterized protein</fullName>
    </submittedName>
</protein>
<dbReference type="RefSeq" id="WP_039299694.1">
    <property type="nucleotide sequence ID" value="NZ_JQHL01000001.1"/>
</dbReference>
<evidence type="ECO:0000313" key="2">
    <source>
        <dbReference type="Proteomes" id="UP000032869"/>
    </source>
</evidence>
<gene>
    <name evidence="1" type="ORF">JV35_03085</name>
</gene>
<accession>A0ABR4V3S5</accession>
<reference evidence="1 2" key="1">
    <citation type="submission" date="2014-08" db="EMBL/GenBank/DDBJ databases">
        <title>Genome sequences of NCPPB Pectobacterium isolates.</title>
        <authorList>
            <person name="Glover R.H."/>
            <person name="Sapp M."/>
            <person name="Elphinstone J."/>
        </authorList>
    </citation>
    <scope>NUCLEOTIDE SEQUENCE [LARGE SCALE GENOMIC DNA]</scope>
    <source>
        <strain evidence="1 2">NCPPB 2793</strain>
    </source>
</reference>
<organism evidence="1 2">
    <name type="scientific">Pectobacterium betavasculorum</name>
    <dbReference type="NCBI Taxonomy" id="55207"/>
    <lineage>
        <taxon>Bacteria</taxon>
        <taxon>Pseudomonadati</taxon>
        <taxon>Pseudomonadota</taxon>
        <taxon>Gammaproteobacteria</taxon>
        <taxon>Enterobacterales</taxon>
        <taxon>Pectobacteriaceae</taxon>
        <taxon>Pectobacterium</taxon>
    </lineage>
</organism>
<dbReference type="Proteomes" id="UP000032869">
    <property type="component" value="Unassembled WGS sequence"/>
</dbReference>
<evidence type="ECO:0000313" key="1">
    <source>
        <dbReference type="EMBL" id="KFX22160.1"/>
    </source>
</evidence>
<keyword evidence="2" id="KW-1185">Reference proteome</keyword>
<comment type="caution">
    <text evidence="1">The sequence shown here is derived from an EMBL/GenBank/DDBJ whole genome shotgun (WGS) entry which is preliminary data.</text>
</comment>
<name>A0ABR4V3S5_9GAMM</name>
<proteinExistence type="predicted"/>
<sequence>MLRYDFGSRLESVQEARFVGGIDDREEVNEHERRGRDTELAVKRKFLVQRFEWFYGGHGGAPVYCEIELG</sequence>
<dbReference type="EMBL" id="JQHL01000001">
    <property type="protein sequence ID" value="KFX22160.1"/>
    <property type="molecule type" value="Genomic_DNA"/>
</dbReference>